<keyword evidence="1" id="KW-1133">Transmembrane helix</keyword>
<dbReference type="AlphaFoldDB" id="A0AAV4D2A0"/>
<keyword evidence="1" id="KW-0472">Membrane</keyword>
<gene>
    <name evidence="2" type="ORF">PoB_006479900</name>
</gene>
<reference evidence="2 3" key="1">
    <citation type="journal article" date="2021" name="Elife">
        <title>Chloroplast acquisition without the gene transfer in kleptoplastic sea slugs, Plakobranchus ocellatus.</title>
        <authorList>
            <person name="Maeda T."/>
            <person name="Takahashi S."/>
            <person name="Yoshida T."/>
            <person name="Shimamura S."/>
            <person name="Takaki Y."/>
            <person name="Nagai Y."/>
            <person name="Toyoda A."/>
            <person name="Suzuki Y."/>
            <person name="Arimoto A."/>
            <person name="Ishii H."/>
            <person name="Satoh N."/>
            <person name="Nishiyama T."/>
            <person name="Hasebe M."/>
            <person name="Maruyama T."/>
            <person name="Minagawa J."/>
            <person name="Obokata J."/>
            <person name="Shigenobu S."/>
        </authorList>
    </citation>
    <scope>NUCLEOTIDE SEQUENCE [LARGE SCALE GENOMIC DNA]</scope>
</reference>
<evidence type="ECO:0000256" key="1">
    <source>
        <dbReference type="SAM" id="Phobius"/>
    </source>
</evidence>
<evidence type="ECO:0000313" key="3">
    <source>
        <dbReference type="Proteomes" id="UP000735302"/>
    </source>
</evidence>
<sequence>MVGISAFGARFSEKIVISASASHIQILIVLLCMWNRVYARSAETLGVDNIIRSAPWNLHLVYLSQRCTVSFFVAYSKVVTAVSAGSQVTQKIH</sequence>
<proteinExistence type="predicted"/>
<evidence type="ECO:0000313" key="2">
    <source>
        <dbReference type="EMBL" id="GFO38294.1"/>
    </source>
</evidence>
<accession>A0AAV4D2A0</accession>
<protein>
    <recommendedName>
        <fullName evidence="4">NADH:ubiquinone reductase (H(+)-translocating)</fullName>
    </recommendedName>
</protein>
<comment type="caution">
    <text evidence="2">The sequence shown here is derived from an EMBL/GenBank/DDBJ whole genome shotgun (WGS) entry which is preliminary data.</text>
</comment>
<feature type="transmembrane region" description="Helical" evidence="1">
    <location>
        <begin position="15"/>
        <end position="34"/>
    </location>
</feature>
<dbReference type="EMBL" id="BLXT01007309">
    <property type="protein sequence ID" value="GFO38294.1"/>
    <property type="molecule type" value="Genomic_DNA"/>
</dbReference>
<organism evidence="2 3">
    <name type="scientific">Plakobranchus ocellatus</name>
    <dbReference type="NCBI Taxonomy" id="259542"/>
    <lineage>
        <taxon>Eukaryota</taxon>
        <taxon>Metazoa</taxon>
        <taxon>Spiralia</taxon>
        <taxon>Lophotrochozoa</taxon>
        <taxon>Mollusca</taxon>
        <taxon>Gastropoda</taxon>
        <taxon>Heterobranchia</taxon>
        <taxon>Euthyneura</taxon>
        <taxon>Panpulmonata</taxon>
        <taxon>Sacoglossa</taxon>
        <taxon>Placobranchoidea</taxon>
        <taxon>Plakobranchidae</taxon>
        <taxon>Plakobranchus</taxon>
    </lineage>
</organism>
<keyword evidence="3" id="KW-1185">Reference proteome</keyword>
<dbReference type="Proteomes" id="UP000735302">
    <property type="component" value="Unassembled WGS sequence"/>
</dbReference>
<evidence type="ECO:0008006" key="4">
    <source>
        <dbReference type="Google" id="ProtNLM"/>
    </source>
</evidence>
<name>A0AAV4D2A0_9GAST</name>
<keyword evidence="1" id="KW-0812">Transmembrane</keyword>